<evidence type="ECO:0000313" key="5">
    <source>
        <dbReference type="Proteomes" id="UP001633002"/>
    </source>
</evidence>
<reference evidence="4 5" key="1">
    <citation type="submission" date="2024-09" db="EMBL/GenBank/DDBJ databases">
        <title>Chromosome-scale assembly of Riccia sorocarpa.</title>
        <authorList>
            <person name="Paukszto L."/>
        </authorList>
    </citation>
    <scope>NUCLEOTIDE SEQUENCE [LARGE SCALE GENOMIC DNA]</scope>
    <source>
        <strain evidence="4">LP-2024</strain>
        <tissue evidence="4">Aerial parts of the thallus</tissue>
    </source>
</reference>
<dbReference type="SUPFAM" id="SSF46689">
    <property type="entry name" value="Homeodomain-like"/>
    <property type="match status" value="1"/>
</dbReference>
<dbReference type="PROSITE" id="PS50090">
    <property type="entry name" value="MYB_LIKE"/>
    <property type="match status" value="3"/>
</dbReference>
<dbReference type="InterPro" id="IPR009057">
    <property type="entry name" value="Homeodomain-like_sf"/>
</dbReference>
<feature type="compositionally biased region" description="Basic and acidic residues" evidence="1">
    <location>
        <begin position="178"/>
        <end position="191"/>
    </location>
</feature>
<feature type="compositionally biased region" description="Basic and acidic residues" evidence="1">
    <location>
        <begin position="247"/>
        <end position="262"/>
    </location>
</feature>
<dbReference type="PANTHER" id="PTHR47430:SF4">
    <property type="entry name" value="GB|AAC33480.1"/>
    <property type="match status" value="1"/>
</dbReference>
<dbReference type="InterPro" id="IPR017930">
    <property type="entry name" value="Myb_dom"/>
</dbReference>
<dbReference type="AlphaFoldDB" id="A0ABD3HZE1"/>
<proteinExistence type="predicted"/>
<feature type="compositionally biased region" description="Basic and acidic residues" evidence="1">
    <location>
        <begin position="285"/>
        <end position="304"/>
    </location>
</feature>
<dbReference type="Pfam" id="PF13921">
    <property type="entry name" value="Myb_DNA-bind_6"/>
    <property type="match status" value="1"/>
</dbReference>
<feature type="domain" description="HTH myb-type" evidence="3">
    <location>
        <begin position="415"/>
        <end position="466"/>
    </location>
</feature>
<dbReference type="InterPro" id="IPR001005">
    <property type="entry name" value="SANT/Myb"/>
</dbReference>
<dbReference type="Proteomes" id="UP001633002">
    <property type="component" value="Unassembled WGS sequence"/>
</dbReference>
<feature type="region of interest" description="Disordered" evidence="1">
    <location>
        <begin position="1"/>
        <end position="35"/>
    </location>
</feature>
<comment type="caution">
    <text evidence="4">The sequence shown here is derived from an EMBL/GenBank/DDBJ whole genome shotgun (WGS) entry which is preliminary data.</text>
</comment>
<protein>
    <submittedName>
        <fullName evidence="4">Uncharacterized protein</fullName>
    </submittedName>
</protein>
<feature type="compositionally biased region" description="Basic and acidic residues" evidence="1">
    <location>
        <begin position="108"/>
        <end position="128"/>
    </location>
</feature>
<evidence type="ECO:0000259" key="2">
    <source>
        <dbReference type="PROSITE" id="PS50090"/>
    </source>
</evidence>
<keyword evidence="5" id="KW-1185">Reference proteome</keyword>
<feature type="compositionally biased region" description="Basic residues" evidence="1">
    <location>
        <begin position="97"/>
        <end position="107"/>
    </location>
</feature>
<feature type="compositionally biased region" description="Basic and acidic residues" evidence="1">
    <location>
        <begin position="57"/>
        <end position="78"/>
    </location>
</feature>
<dbReference type="Gene3D" id="1.10.10.60">
    <property type="entry name" value="Homeodomain-like"/>
    <property type="match status" value="1"/>
</dbReference>
<feature type="compositionally biased region" description="Basic and acidic residues" evidence="1">
    <location>
        <begin position="151"/>
        <end position="170"/>
    </location>
</feature>
<feature type="domain" description="Myb-like" evidence="2">
    <location>
        <begin position="533"/>
        <end position="586"/>
    </location>
</feature>
<evidence type="ECO:0000313" key="4">
    <source>
        <dbReference type="EMBL" id="KAL3695607.1"/>
    </source>
</evidence>
<feature type="domain" description="Myb-like" evidence="2">
    <location>
        <begin position="464"/>
        <end position="531"/>
    </location>
</feature>
<evidence type="ECO:0000256" key="1">
    <source>
        <dbReference type="SAM" id="MobiDB-lite"/>
    </source>
</evidence>
<feature type="region of interest" description="Disordered" evidence="1">
    <location>
        <begin position="49"/>
        <end position="333"/>
    </location>
</feature>
<accession>A0ABD3HZE1</accession>
<name>A0ABD3HZE1_9MARC</name>
<feature type="compositionally biased region" description="Basic residues" evidence="1">
    <location>
        <begin position="1"/>
        <end position="10"/>
    </location>
</feature>
<feature type="domain" description="Myb-like" evidence="2">
    <location>
        <begin position="413"/>
        <end position="462"/>
    </location>
</feature>
<sequence length="621" mass="71224">MESKRKKKVKPHGDMVGNGRVSESVAAEGSLSEVESTVDLEPKMLKKRKRIPGTLELTEKNQEATETESKGENGDRIDGNLVCDSTVDASSFGSVPVKKKKSKKHRRGPEETIEDIHDKDLEADDLSKHTVLSRTQEFEVSGAGNYPEASPSKKEEGRKRRKNGEFKHESSSTFSNLGHKDQAVVQDRADELEISPSKKKKKRKDSRGETEVEYDNSNSDVQRVEEEAVNVGNQNGLKESVGKKARSPGEEGDSGKENEGPKDSNAIQSDKGSLPGKKVKKKVRFKEPETHWREEDVNEDPPKADEDDTKLSGPEDEGNSSDQEDEDITRDRGWVTDRDRKGFKYGHFTKEEDEKVKTAVYDYIKGKKWGEADGMEKLLRSRMNFERRGAWVEIAKCLPRPVKQIYARAHILFSDLKTGTWSEEEEEKLKELHALHGRDWKTIEKFMGRSGQLCKDKWRKLRLAPILQRGRWKEEELDRLCKYVRWSLKLKEQLGRQKSHRILRDDINWEPIADKLGRHSTSCAVTWYERLASSLVVEGSWANGDDRRLLRSLMESGASSEEAVDWDTLLDDRDGLTCERRWYQMKRLLSDQHAPFEDKLEHLIRRYAPDLIGIEEDYSLE</sequence>
<dbReference type="PROSITE" id="PS51294">
    <property type="entry name" value="HTH_MYB"/>
    <property type="match status" value="1"/>
</dbReference>
<feature type="compositionally biased region" description="Acidic residues" evidence="1">
    <location>
        <begin position="314"/>
        <end position="328"/>
    </location>
</feature>
<dbReference type="SMART" id="SM00717">
    <property type="entry name" value="SANT"/>
    <property type="match status" value="3"/>
</dbReference>
<evidence type="ECO:0000259" key="3">
    <source>
        <dbReference type="PROSITE" id="PS51294"/>
    </source>
</evidence>
<dbReference type="EMBL" id="JBJQOH010000002">
    <property type="protein sequence ID" value="KAL3695607.1"/>
    <property type="molecule type" value="Genomic_DNA"/>
</dbReference>
<gene>
    <name evidence="4" type="ORF">R1sor_009683</name>
</gene>
<dbReference type="PANTHER" id="PTHR47430">
    <property type="entry name" value="GB|AAC33480.1"/>
    <property type="match status" value="1"/>
</dbReference>
<organism evidence="4 5">
    <name type="scientific">Riccia sorocarpa</name>
    <dbReference type="NCBI Taxonomy" id="122646"/>
    <lineage>
        <taxon>Eukaryota</taxon>
        <taxon>Viridiplantae</taxon>
        <taxon>Streptophyta</taxon>
        <taxon>Embryophyta</taxon>
        <taxon>Marchantiophyta</taxon>
        <taxon>Marchantiopsida</taxon>
        <taxon>Marchantiidae</taxon>
        <taxon>Marchantiales</taxon>
        <taxon>Ricciaceae</taxon>
        <taxon>Riccia</taxon>
    </lineage>
</organism>